<gene>
    <name evidence="1" type="ORF">EV677_0193</name>
</gene>
<protein>
    <submittedName>
        <fullName evidence="1">Uncharacterized protein</fullName>
    </submittedName>
</protein>
<evidence type="ECO:0000313" key="2">
    <source>
        <dbReference type="Proteomes" id="UP000294737"/>
    </source>
</evidence>
<proteinExistence type="predicted"/>
<organism evidence="1 2">
    <name type="scientific">Herminiimonas fonticola</name>
    <dbReference type="NCBI Taxonomy" id="303380"/>
    <lineage>
        <taxon>Bacteria</taxon>
        <taxon>Pseudomonadati</taxon>
        <taxon>Pseudomonadota</taxon>
        <taxon>Betaproteobacteria</taxon>
        <taxon>Burkholderiales</taxon>
        <taxon>Oxalobacteraceae</taxon>
        <taxon>Herminiimonas</taxon>
    </lineage>
</organism>
<name>A0A4R6GFP6_9BURK</name>
<dbReference type="AlphaFoldDB" id="A0A4R6GFP6"/>
<keyword evidence="2" id="KW-1185">Reference proteome</keyword>
<accession>A0A4R6GFP6</accession>
<evidence type="ECO:0000313" key="1">
    <source>
        <dbReference type="EMBL" id="TDN93663.1"/>
    </source>
</evidence>
<sequence>MELLRKQGFEIVIAEFMNQPNLGRDKRRYAIVARRNRSEKSGVPDIRHAAFCCVAKNSLELITQREEGYVRIKSQVGLES</sequence>
<reference evidence="1 2" key="1">
    <citation type="submission" date="2019-03" db="EMBL/GenBank/DDBJ databases">
        <title>Genomic Encyclopedia of Type Strains, Phase IV (KMG-IV): sequencing the most valuable type-strain genomes for metagenomic binning, comparative biology and taxonomic classification.</title>
        <authorList>
            <person name="Goeker M."/>
        </authorList>
    </citation>
    <scope>NUCLEOTIDE SEQUENCE [LARGE SCALE GENOMIC DNA]</scope>
    <source>
        <strain evidence="1 2">DSM 18555</strain>
    </source>
</reference>
<comment type="caution">
    <text evidence="1">The sequence shown here is derived from an EMBL/GenBank/DDBJ whole genome shotgun (WGS) entry which is preliminary data.</text>
</comment>
<dbReference type="Proteomes" id="UP000294737">
    <property type="component" value="Unassembled WGS sequence"/>
</dbReference>
<dbReference type="EMBL" id="SNWF01000004">
    <property type="protein sequence ID" value="TDN93663.1"/>
    <property type="molecule type" value="Genomic_DNA"/>
</dbReference>